<name>A0A6J4RN16_9ACTN</name>
<keyword evidence="3" id="KW-0238">DNA-binding</keyword>
<evidence type="ECO:0000256" key="2">
    <source>
        <dbReference type="ARBA" id="ARBA00023015"/>
    </source>
</evidence>
<evidence type="ECO:0000256" key="4">
    <source>
        <dbReference type="ARBA" id="ARBA00023163"/>
    </source>
</evidence>
<evidence type="ECO:0000256" key="3">
    <source>
        <dbReference type="ARBA" id="ARBA00023125"/>
    </source>
</evidence>
<dbReference type="AlphaFoldDB" id="A0A6J4RN16"/>
<keyword evidence="2" id="KW-0805">Transcription regulation</keyword>
<dbReference type="GO" id="GO:0003677">
    <property type="term" value="F:DNA binding"/>
    <property type="evidence" value="ECO:0007669"/>
    <property type="project" value="UniProtKB-KW"/>
</dbReference>
<dbReference type="PANTHER" id="PTHR30346:SF0">
    <property type="entry name" value="HCA OPERON TRANSCRIPTIONAL ACTIVATOR HCAR"/>
    <property type="match status" value="1"/>
</dbReference>
<dbReference type="InterPro" id="IPR005119">
    <property type="entry name" value="LysR_subst-bd"/>
</dbReference>
<dbReference type="Gene3D" id="3.40.190.290">
    <property type="match status" value="1"/>
</dbReference>
<reference evidence="6" key="1">
    <citation type="submission" date="2020-02" db="EMBL/GenBank/DDBJ databases">
        <authorList>
            <person name="Meier V. D."/>
        </authorList>
    </citation>
    <scope>NUCLEOTIDE SEQUENCE</scope>
    <source>
        <strain evidence="6">AVDCRST_MAG53</strain>
    </source>
</reference>
<keyword evidence="4" id="KW-0804">Transcription</keyword>
<dbReference type="CDD" id="cd05466">
    <property type="entry name" value="PBP2_LTTR_substrate"/>
    <property type="match status" value="1"/>
</dbReference>
<dbReference type="GO" id="GO:0032993">
    <property type="term" value="C:protein-DNA complex"/>
    <property type="evidence" value="ECO:0007669"/>
    <property type="project" value="TreeGrafter"/>
</dbReference>
<dbReference type="EMBL" id="CADCVR010000015">
    <property type="protein sequence ID" value="CAA9476800.1"/>
    <property type="molecule type" value="Genomic_DNA"/>
</dbReference>
<accession>A0A6J4RN16</accession>
<dbReference type="SUPFAM" id="SSF53850">
    <property type="entry name" value="Periplasmic binding protein-like II"/>
    <property type="match status" value="1"/>
</dbReference>
<evidence type="ECO:0000313" key="6">
    <source>
        <dbReference type="EMBL" id="CAA9476800.1"/>
    </source>
</evidence>
<gene>
    <name evidence="6" type="ORF">AVDCRST_MAG53-372</name>
</gene>
<dbReference type="GO" id="GO:0003700">
    <property type="term" value="F:DNA-binding transcription factor activity"/>
    <property type="evidence" value="ECO:0007669"/>
    <property type="project" value="TreeGrafter"/>
</dbReference>
<organism evidence="6">
    <name type="scientific">uncultured Solirubrobacteraceae bacterium</name>
    <dbReference type="NCBI Taxonomy" id="1162706"/>
    <lineage>
        <taxon>Bacteria</taxon>
        <taxon>Bacillati</taxon>
        <taxon>Actinomycetota</taxon>
        <taxon>Thermoleophilia</taxon>
        <taxon>Solirubrobacterales</taxon>
        <taxon>Solirubrobacteraceae</taxon>
        <taxon>environmental samples</taxon>
    </lineage>
</organism>
<comment type="similarity">
    <text evidence="1">Belongs to the LysR transcriptional regulatory family.</text>
</comment>
<dbReference type="Pfam" id="PF03466">
    <property type="entry name" value="LysR_substrate"/>
    <property type="match status" value="1"/>
</dbReference>
<evidence type="ECO:0000256" key="1">
    <source>
        <dbReference type="ARBA" id="ARBA00009437"/>
    </source>
</evidence>
<evidence type="ECO:0000259" key="5">
    <source>
        <dbReference type="Pfam" id="PF03466"/>
    </source>
</evidence>
<dbReference type="PANTHER" id="PTHR30346">
    <property type="entry name" value="TRANSCRIPTIONAL DUAL REGULATOR HCAR-RELATED"/>
    <property type="match status" value="1"/>
</dbReference>
<protein>
    <recommendedName>
        <fullName evidence="5">LysR substrate-binding domain-containing protein</fullName>
    </recommendedName>
</protein>
<sequence length="169" mass="18346">MQDVRFDDPSGGVRYATTDVAIIWTPLDETGLDVEPLTEEPRRIVLSRDHRLADAPQITVEDVLGEPFPVSDSTDPVYERFSTLAEERGGPPDPAVRITGRDELLVAVRSGRLIAAMPQALVHQIPFDDIVAREVDGLRPAGVGSCRLAGDDNPLVEAFVQAVRQAAGH</sequence>
<feature type="domain" description="LysR substrate-binding" evidence="5">
    <location>
        <begin position="13"/>
        <end position="167"/>
    </location>
</feature>
<proteinExistence type="inferred from homology"/>